<keyword evidence="6" id="KW-0238">DNA-binding</keyword>
<evidence type="ECO:0000256" key="3">
    <source>
        <dbReference type="ARBA" id="ARBA00017411"/>
    </source>
</evidence>
<reference evidence="12" key="2">
    <citation type="submission" date="2015-01" db="EMBL/GenBank/DDBJ databases">
        <title>Evolutionary Origins and Diversification of the Mycorrhizal Mutualists.</title>
        <authorList>
            <consortium name="DOE Joint Genome Institute"/>
            <consortium name="Mycorrhizal Genomics Consortium"/>
            <person name="Kohler A."/>
            <person name="Kuo A."/>
            <person name="Nagy L.G."/>
            <person name="Floudas D."/>
            <person name="Copeland A."/>
            <person name="Barry K.W."/>
            <person name="Cichocki N."/>
            <person name="Veneault-Fourrey C."/>
            <person name="LaButti K."/>
            <person name="Lindquist E.A."/>
            <person name="Lipzen A."/>
            <person name="Lundell T."/>
            <person name="Morin E."/>
            <person name="Murat C."/>
            <person name="Riley R."/>
            <person name="Ohm R."/>
            <person name="Sun H."/>
            <person name="Tunlid A."/>
            <person name="Henrissat B."/>
            <person name="Grigoriev I.V."/>
            <person name="Hibbett D.S."/>
            <person name="Martin F."/>
        </authorList>
    </citation>
    <scope>NUCLEOTIDE SEQUENCE [LARGE SCALE GENOMIC DNA]</scope>
    <source>
        <strain evidence="12">Ve08.2h10</strain>
    </source>
</reference>
<feature type="compositionally biased region" description="Basic and acidic residues" evidence="9">
    <location>
        <begin position="384"/>
        <end position="401"/>
    </location>
</feature>
<comment type="subcellular location">
    <subcellularLocation>
        <location evidence="2">Chromosome</location>
        <location evidence="2">Telomere</location>
    </subcellularLocation>
    <subcellularLocation>
        <location evidence="1">Nucleus</location>
    </subcellularLocation>
</comment>
<dbReference type="Pfam" id="PF10451">
    <property type="entry name" value="Stn1"/>
    <property type="match status" value="1"/>
</dbReference>
<evidence type="ECO:0000256" key="9">
    <source>
        <dbReference type="SAM" id="MobiDB-lite"/>
    </source>
</evidence>
<feature type="region of interest" description="Disordered" evidence="9">
    <location>
        <begin position="307"/>
        <end position="351"/>
    </location>
</feature>
<evidence type="ECO:0000256" key="6">
    <source>
        <dbReference type="ARBA" id="ARBA00023125"/>
    </source>
</evidence>
<accession>A0A0D0CV30</accession>
<dbReference type="GO" id="GO:0003677">
    <property type="term" value="F:DNA binding"/>
    <property type="evidence" value="ECO:0007669"/>
    <property type="project" value="UniProtKB-KW"/>
</dbReference>
<dbReference type="GO" id="GO:0005634">
    <property type="term" value="C:nucleus"/>
    <property type="evidence" value="ECO:0007669"/>
    <property type="project" value="UniProtKB-SubCell"/>
</dbReference>
<evidence type="ECO:0000256" key="5">
    <source>
        <dbReference type="ARBA" id="ARBA00022895"/>
    </source>
</evidence>
<gene>
    <name evidence="11" type="ORF">PAXRUDRAFT_161560</name>
</gene>
<dbReference type="InParanoid" id="A0A0D0CV30"/>
<feature type="compositionally biased region" description="Polar residues" evidence="9">
    <location>
        <begin position="214"/>
        <end position="227"/>
    </location>
</feature>
<protein>
    <recommendedName>
        <fullName evidence="3">CST complex subunit STN1</fullName>
    </recommendedName>
    <alternativeName>
        <fullName evidence="8">Suppressor of cdc thirteen homolog</fullName>
    </alternativeName>
</protein>
<feature type="compositionally biased region" description="Basic and acidic residues" evidence="9">
    <location>
        <begin position="411"/>
        <end position="421"/>
    </location>
</feature>
<sequence length="579" mass="63741">MPSSTTQSPSAQDIWKWTLTREAIAPCFVRDVLAMRESSSIGLNAHAHPLALPEAADFFWLGYTPCRSVFLVGMVVSVQVYDKRTLYTIDDGTAVVDCVLRHPTPLKSKIETVSSQATASKKYQRPSPKKARIEHDNQITTPGPPGPPPLITEHGYSIRVVGKVVKRYDSRQVLAEWIEPCRSSLDEMAHWKRVIELHKTKYSLAIPFALPSPQAVTTSPPANSSKLQGGAGVLTSKASNSGPSSDSGGYRLPVACFPLQNRPPPSKPKLRHPSRLHTRDLTANTFRLYMKHYMHNAPPPSFPLATLSHVQSDDEGDDEGIVKTPTKRSRYHEDRDRGGRTPRPLINAGAGLPSDLPTLGFTLSHLRRVPELALLAARVVRAEARKREKVQREQERQKARPDSIVSHRTKPQADPRLPDPPHKKMKRLFAWAVVKLYEEGSIVLWDGDVRPLPLPVPPPSIALAVGGETSALWKTGDTTIASASHCSSRETGVDVDSSYLSDPQLNEEAYVPLTPRLLAGYVRVAVAAMIKLKLKARGAGGRTPTGIHIAAYLRRTDARWAKLGAWAVEEALEVLNEGH</sequence>
<evidence type="ECO:0000256" key="2">
    <source>
        <dbReference type="ARBA" id="ARBA00004574"/>
    </source>
</evidence>
<dbReference type="STRING" id="930991.A0A0D0CV30"/>
<dbReference type="HOGENOM" id="CLU_019576_0_0_1"/>
<evidence type="ECO:0000313" key="11">
    <source>
        <dbReference type="EMBL" id="KIK79323.1"/>
    </source>
</evidence>
<keyword evidence="4" id="KW-0158">Chromosome</keyword>
<evidence type="ECO:0000256" key="8">
    <source>
        <dbReference type="ARBA" id="ARBA00030039"/>
    </source>
</evidence>
<feature type="domain" description="CST complex subunit Stn1 N-terminal" evidence="10">
    <location>
        <begin position="14"/>
        <end position="102"/>
    </location>
</feature>
<dbReference type="Gene3D" id="2.40.50.140">
    <property type="entry name" value="Nucleic acid-binding proteins"/>
    <property type="match status" value="1"/>
</dbReference>
<dbReference type="AlphaFoldDB" id="A0A0D0CV30"/>
<keyword evidence="5" id="KW-0779">Telomere</keyword>
<dbReference type="GO" id="GO:0000781">
    <property type="term" value="C:chromosome, telomeric region"/>
    <property type="evidence" value="ECO:0007669"/>
    <property type="project" value="UniProtKB-SubCell"/>
</dbReference>
<dbReference type="PANTHER" id="PTHR13989">
    <property type="entry name" value="REPLICATION PROTEIN A-RELATED"/>
    <property type="match status" value="1"/>
</dbReference>
<reference evidence="11 12" key="1">
    <citation type="submission" date="2014-04" db="EMBL/GenBank/DDBJ databases">
        <authorList>
            <consortium name="DOE Joint Genome Institute"/>
            <person name="Kuo A."/>
            <person name="Kohler A."/>
            <person name="Jargeat P."/>
            <person name="Nagy L.G."/>
            <person name="Floudas D."/>
            <person name="Copeland A."/>
            <person name="Barry K.W."/>
            <person name="Cichocki N."/>
            <person name="Veneault-Fourrey C."/>
            <person name="LaButti K."/>
            <person name="Lindquist E.A."/>
            <person name="Lipzen A."/>
            <person name="Lundell T."/>
            <person name="Morin E."/>
            <person name="Murat C."/>
            <person name="Sun H."/>
            <person name="Tunlid A."/>
            <person name="Henrissat B."/>
            <person name="Grigoriev I.V."/>
            <person name="Hibbett D.S."/>
            <person name="Martin F."/>
            <person name="Nordberg H.P."/>
            <person name="Cantor M.N."/>
            <person name="Hua S.X."/>
        </authorList>
    </citation>
    <scope>NUCLEOTIDE SEQUENCE [LARGE SCALE GENOMIC DNA]</scope>
    <source>
        <strain evidence="11 12">Ve08.2h10</strain>
    </source>
</reference>
<evidence type="ECO:0000256" key="7">
    <source>
        <dbReference type="ARBA" id="ARBA00023242"/>
    </source>
</evidence>
<evidence type="ECO:0000256" key="1">
    <source>
        <dbReference type="ARBA" id="ARBA00004123"/>
    </source>
</evidence>
<organism evidence="11 12">
    <name type="scientific">Paxillus rubicundulus Ve08.2h10</name>
    <dbReference type="NCBI Taxonomy" id="930991"/>
    <lineage>
        <taxon>Eukaryota</taxon>
        <taxon>Fungi</taxon>
        <taxon>Dikarya</taxon>
        <taxon>Basidiomycota</taxon>
        <taxon>Agaricomycotina</taxon>
        <taxon>Agaricomycetes</taxon>
        <taxon>Agaricomycetidae</taxon>
        <taxon>Boletales</taxon>
        <taxon>Paxilineae</taxon>
        <taxon>Paxillaceae</taxon>
        <taxon>Paxillus</taxon>
    </lineage>
</organism>
<dbReference type="OrthoDB" id="77828at2759"/>
<dbReference type="EMBL" id="KN826309">
    <property type="protein sequence ID" value="KIK79323.1"/>
    <property type="molecule type" value="Genomic_DNA"/>
</dbReference>
<evidence type="ECO:0000313" key="12">
    <source>
        <dbReference type="Proteomes" id="UP000054538"/>
    </source>
</evidence>
<dbReference type="PANTHER" id="PTHR13989:SF33">
    <property type="entry name" value="CST COMPLEX SUBUNIT STN1"/>
    <property type="match status" value="1"/>
</dbReference>
<keyword evidence="12" id="KW-1185">Reference proteome</keyword>
<dbReference type="InterPro" id="IPR012340">
    <property type="entry name" value="NA-bd_OB-fold"/>
</dbReference>
<feature type="region of interest" description="Disordered" evidence="9">
    <location>
        <begin position="115"/>
        <end position="149"/>
    </location>
</feature>
<feature type="compositionally biased region" description="Polar residues" evidence="9">
    <location>
        <begin position="236"/>
        <end position="247"/>
    </location>
</feature>
<evidence type="ECO:0000259" key="10">
    <source>
        <dbReference type="Pfam" id="PF10451"/>
    </source>
</evidence>
<proteinExistence type="predicted"/>
<dbReference type="InterPro" id="IPR040260">
    <property type="entry name" value="RFA2-like"/>
</dbReference>
<feature type="region of interest" description="Disordered" evidence="9">
    <location>
        <begin position="214"/>
        <end position="252"/>
    </location>
</feature>
<feature type="region of interest" description="Disordered" evidence="9">
    <location>
        <begin position="384"/>
        <end position="421"/>
    </location>
</feature>
<dbReference type="Proteomes" id="UP000054538">
    <property type="component" value="Unassembled WGS sequence"/>
</dbReference>
<keyword evidence="7" id="KW-0539">Nucleus</keyword>
<name>A0A0D0CV30_9AGAM</name>
<evidence type="ECO:0000256" key="4">
    <source>
        <dbReference type="ARBA" id="ARBA00022454"/>
    </source>
</evidence>
<dbReference type="InterPro" id="IPR018856">
    <property type="entry name" value="Stn1_N"/>
</dbReference>